<reference evidence="2 3" key="1">
    <citation type="submission" date="2019-03" db="EMBL/GenBank/DDBJ databases">
        <title>First draft genome of Liparis tanakae, snailfish: a comprehensive survey of snailfish specific genes.</title>
        <authorList>
            <person name="Kim W."/>
            <person name="Song I."/>
            <person name="Jeong J.-H."/>
            <person name="Kim D."/>
            <person name="Kim S."/>
            <person name="Ryu S."/>
            <person name="Song J.Y."/>
            <person name="Lee S.K."/>
        </authorList>
    </citation>
    <scope>NUCLEOTIDE SEQUENCE [LARGE SCALE GENOMIC DNA]</scope>
    <source>
        <tissue evidence="2">Muscle</tissue>
    </source>
</reference>
<protein>
    <submittedName>
        <fullName evidence="2">Uncharacterized protein</fullName>
    </submittedName>
</protein>
<accession>A0A4Z2J8F1</accession>
<name>A0A4Z2J8F1_9TELE</name>
<keyword evidence="3" id="KW-1185">Reference proteome</keyword>
<feature type="region of interest" description="Disordered" evidence="1">
    <location>
        <begin position="93"/>
        <end position="125"/>
    </location>
</feature>
<evidence type="ECO:0000313" key="3">
    <source>
        <dbReference type="Proteomes" id="UP000314294"/>
    </source>
</evidence>
<gene>
    <name evidence="2" type="ORF">EYF80_003256</name>
</gene>
<dbReference type="AlphaFoldDB" id="A0A4Z2J8F1"/>
<proteinExistence type="predicted"/>
<dbReference type="EMBL" id="SRLO01000015">
    <property type="protein sequence ID" value="TNN86486.1"/>
    <property type="molecule type" value="Genomic_DNA"/>
</dbReference>
<evidence type="ECO:0000256" key="1">
    <source>
        <dbReference type="SAM" id="MobiDB-lite"/>
    </source>
</evidence>
<dbReference type="Proteomes" id="UP000314294">
    <property type="component" value="Unassembled WGS sequence"/>
</dbReference>
<organism evidence="2 3">
    <name type="scientific">Liparis tanakae</name>
    <name type="common">Tanaka's snailfish</name>
    <dbReference type="NCBI Taxonomy" id="230148"/>
    <lineage>
        <taxon>Eukaryota</taxon>
        <taxon>Metazoa</taxon>
        <taxon>Chordata</taxon>
        <taxon>Craniata</taxon>
        <taxon>Vertebrata</taxon>
        <taxon>Euteleostomi</taxon>
        <taxon>Actinopterygii</taxon>
        <taxon>Neopterygii</taxon>
        <taxon>Teleostei</taxon>
        <taxon>Neoteleostei</taxon>
        <taxon>Acanthomorphata</taxon>
        <taxon>Eupercaria</taxon>
        <taxon>Perciformes</taxon>
        <taxon>Cottioidei</taxon>
        <taxon>Cottales</taxon>
        <taxon>Liparidae</taxon>
        <taxon>Liparis</taxon>
    </lineage>
</organism>
<sequence length="125" mass="13834">MERRLYLQQKSCCGTLVRNKRVTRTLDHPRTHPLATIFGYNTGSVENHVSNSDSSKPGFLTTVSTSGGSWVECGGRYAFINKGCPCGSTGEKPHLSDAEEPFGQDTKHMTKSDRRDPSSVLICRR</sequence>
<feature type="compositionally biased region" description="Basic and acidic residues" evidence="1">
    <location>
        <begin position="105"/>
        <end position="117"/>
    </location>
</feature>
<comment type="caution">
    <text evidence="2">The sequence shown here is derived from an EMBL/GenBank/DDBJ whole genome shotgun (WGS) entry which is preliminary data.</text>
</comment>
<evidence type="ECO:0000313" key="2">
    <source>
        <dbReference type="EMBL" id="TNN86486.1"/>
    </source>
</evidence>